<evidence type="ECO:0000313" key="2">
    <source>
        <dbReference type="Proteomes" id="UP001341840"/>
    </source>
</evidence>
<evidence type="ECO:0000313" key="1">
    <source>
        <dbReference type="EMBL" id="MED6110218.1"/>
    </source>
</evidence>
<keyword evidence="2" id="KW-1185">Reference proteome</keyword>
<reference evidence="1 2" key="1">
    <citation type="journal article" date="2023" name="Plants (Basel)">
        <title>Bridging the Gap: Combining Genomics and Transcriptomics Approaches to Understand Stylosanthes scabra, an Orphan Legume from the Brazilian Caatinga.</title>
        <authorList>
            <person name="Ferreira-Neto J.R.C."/>
            <person name="da Silva M.D."/>
            <person name="Binneck E."/>
            <person name="de Melo N.F."/>
            <person name="da Silva R.H."/>
            <person name="de Melo A.L.T.M."/>
            <person name="Pandolfi V."/>
            <person name="Bustamante F.O."/>
            <person name="Brasileiro-Vidal A.C."/>
            <person name="Benko-Iseppon A.M."/>
        </authorList>
    </citation>
    <scope>NUCLEOTIDE SEQUENCE [LARGE SCALE GENOMIC DNA]</scope>
    <source>
        <tissue evidence="1">Leaves</tissue>
    </source>
</reference>
<sequence>MPTGNESEITIARAILIHSIIRGEDLRAEELIEDNIAVIAQGMQGKGKLAFPSTIFKLCKDAQLPMRWVRMCKCSSRMKKKKISQCLSLKEAMRKTMIKGSTNTLSINFSNLKQVSSRVIGNSSSMASQDELWNNTNKFHHQIRKEQDMLAREIQEVKKFQVNQTLMGNRKEPMEKLEQTMGLQQKEMTEIKKQLKERTRYASSRDTYCYWAHQHANPSLTEIAIHQIPDLIPANAEKGRHIFHEPSNNN</sequence>
<comment type="caution">
    <text evidence="1">The sequence shown here is derived from an EMBL/GenBank/DDBJ whole genome shotgun (WGS) entry which is preliminary data.</text>
</comment>
<organism evidence="1 2">
    <name type="scientific">Stylosanthes scabra</name>
    <dbReference type="NCBI Taxonomy" id="79078"/>
    <lineage>
        <taxon>Eukaryota</taxon>
        <taxon>Viridiplantae</taxon>
        <taxon>Streptophyta</taxon>
        <taxon>Embryophyta</taxon>
        <taxon>Tracheophyta</taxon>
        <taxon>Spermatophyta</taxon>
        <taxon>Magnoliopsida</taxon>
        <taxon>eudicotyledons</taxon>
        <taxon>Gunneridae</taxon>
        <taxon>Pentapetalae</taxon>
        <taxon>rosids</taxon>
        <taxon>fabids</taxon>
        <taxon>Fabales</taxon>
        <taxon>Fabaceae</taxon>
        <taxon>Papilionoideae</taxon>
        <taxon>50 kb inversion clade</taxon>
        <taxon>dalbergioids sensu lato</taxon>
        <taxon>Dalbergieae</taxon>
        <taxon>Pterocarpus clade</taxon>
        <taxon>Stylosanthes</taxon>
    </lineage>
</organism>
<protein>
    <submittedName>
        <fullName evidence="1">Uncharacterized protein</fullName>
    </submittedName>
</protein>
<accession>A0ABU6QFA8</accession>
<name>A0ABU6QFA8_9FABA</name>
<proteinExistence type="predicted"/>
<dbReference type="Proteomes" id="UP001341840">
    <property type="component" value="Unassembled WGS sequence"/>
</dbReference>
<dbReference type="EMBL" id="JASCZI010000224">
    <property type="protein sequence ID" value="MED6110218.1"/>
    <property type="molecule type" value="Genomic_DNA"/>
</dbReference>
<gene>
    <name evidence="1" type="ORF">PIB30_040943</name>
</gene>